<dbReference type="FunFam" id="3.40.50.410:FF:000032">
    <property type="entry name" value="Hemicentin 1"/>
    <property type="match status" value="1"/>
</dbReference>
<dbReference type="Ensembl" id="ENSLAFT00000031094.1">
    <property type="protein sequence ID" value="ENSLAFP00000023698.1"/>
    <property type="gene ID" value="ENSLAFG00000029599.1"/>
</dbReference>
<dbReference type="OMA" id="PSYLAIE"/>
<keyword evidence="16" id="KW-1185">Reference proteome</keyword>
<accession>G3U790</accession>
<dbReference type="InterPro" id="IPR003598">
    <property type="entry name" value="Ig_sub2"/>
</dbReference>
<keyword evidence="11" id="KW-0131">Cell cycle</keyword>
<keyword evidence="9" id="KW-1015">Disulfide bond</keyword>
<dbReference type="PANTHER" id="PTHR44888:SF3">
    <property type="entry name" value="HEMICENTIN 2"/>
    <property type="match status" value="1"/>
</dbReference>
<evidence type="ECO:0000256" key="12">
    <source>
        <dbReference type="ARBA" id="ARBA00023319"/>
    </source>
</evidence>
<name>G3U790_LOXAF</name>
<dbReference type="PANTHER" id="PTHR44888">
    <property type="entry name" value="HEPACAM FAMILY MEMBER 2-RELATED"/>
    <property type="match status" value="1"/>
</dbReference>
<dbReference type="SMART" id="SM00409">
    <property type="entry name" value="IG"/>
    <property type="match status" value="4"/>
</dbReference>
<dbReference type="GO" id="GO:0005576">
    <property type="term" value="C:extracellular region"/>
    <property type="evidence" value="ECO:0007669"/>
    <property type="project" value="UniProtKB-SubCell"/>
</dbReference>
<dbReference type="InterPro" id="IPR007110">
    <property type="entry name" value="Ig-like_dom"/>
</dbReference>
<dbReference type="SUPFAM" id="SSF53300">
    <property type="entry name" value="vWA-like"/>
    <property type="match status" value="1"/>
</dbReference>
<dbReference type="InterPro" id="IPR036179">
    <property type="entry name" value="Ig-like_dom_sf"/>
</dbReference>
<feature type="domain" description="Ig-like" evidence="14">
    <location>
        <begin position="571"/>
        <end position="654"/>
    </location>
</feature>
<sequence length="746" mass="80798">SLAFVFDVTGSMWDDLMQVIDGASRILERSLSSGSHAITNYVLVPFHDPDIGPVTLTSDPAVFQRELRELYVQGGGDCPEMSVGAIKAAVEVANPGSFIYVFSDARAKDYHKKEDVLRLLQLKQSQVVFVLTGDCGDRTHPGYLAFEEIAAFSSGQVFHLDKQQVTEVLKWVESAIQTSKVHLLSTDHEEEGDHTWRIPFDSSLKEVTISLSGPGPEIEVRDPLGRIVQKDEGLNVLLNIPDSAKVVAFKPEHPGLWSIKVYSSGRHSVRITGISNIDFRAGFSTQPSLDLNHTIEWPLQGVPISLVINSTGLQAPGHLDSVELSNSSGQPLLTLPTLPLSNGSTHQLWGGPPFQAPQERFYLKVKGEDHEGNPLLRVSGVAYSGMAPGSPLVSMPPRIHGYLQQPLLVSCSVHSILPFRLQLRRDGAKLGEERHFWESGNSSWEIPRASKAEEGTYECMAVSRAGTGRAKAQIVVTDPPPQLVPALNVTVSPGETALLSCQVLGEAPYNLTWIRDWRVLPASTGRVTQLANLSLEVSGVIPSDSGRYQCIASNANGVTRASVWLLVREAPQVSIHTKSQRFSQGMEVRVSCSASGYPTPYISWSREGHALQQDSRVFVDAQGTLIIQGVAPEDAGNYSCQATNEVGTDEKTVTLYYAEPPSVSAVSAVVLAAVGKEALLVCKASGAPPPRVVWYRGGLEMILAPEGFSSGTLRIQAAQERDAGVYTCRAINEMGDASAEIRLEVG</sequence>
<evidence type="ECO:0000256" key="2">
    <source>
        <dbReference type="ARBA" id="ARBA00004613"/>
    </source>
</evidence>
<dbReference type="Pfam" id="PF23560">
    <property type="entry name" value="GBD_Hemicentin"/>
    <property type="match status" value="1"/>
</dbReference>
<evidence type="ECO:0000256" key="4">
    <source>
        <dbReference type="ARBA" id="ARBA00022525"/>
    </source>
</evidence>
<evidence type="ECO:0000256" key="7">
    <source>
        <dbReference type="ARBA" id="ARBA00022989"/>
    </source>
</evidence>
<protein>
    <recommendedName>
        <fullName evidence="14">Ig-like domain-containing protein</fullName>
    </recommendedName>
</protein>
<evidence type="ECO:0000256" key="1">
    <source>
        <dbReference type="ARBA" id="ARBA00004496"/>
    </source>
</evidence>
<dbReference type="Gene3D" id="2.60.40.10">
    <property type="entry name" value="Immunoglobulins"/>
    <property type="match status" value="4"/>
</dbReference>
<dbReference type="PROSITE" id="PS50835">
    <property type="entry name" value="IG_LIKE"/>
    <property type="match status" value="3"/>
</dbReference>
<evidence type="ECO:0000256" key="10">
    <source>
        <dbReference type="ARBA" id="ARBA00023180"/>
    </source>
</evidence>
<dbReference type="Pfam" id="PF25106">
    <property type="entry name" value="VWA_4"/>
    <property type="match status" value="1"/>
</dbReference>
<dbReference type="InterPro" id="IPR013098">
    <property type="entry name" value="Ig_I-set"/>
</dbReference>
<feature type="domain" description="Ig-like" evidence="14">
    <location>
        <begin position="481"/>
        <end position="566"/>
    </location>
</feature>
<evidence type="ECO:0000313" key="15">
    <source>
        <dbReference type="Ensembl" id="ENSLAFP00000023698.1"/>
    </source>
</evidence>
<dbReference type="SUPFAM" id="SSF48726">
    <property type="entry name" value="Immunoglobulin"/>
    <property type="match status" value="4"/>
</dbReference>
<dbReference type="STRING" id="9785.ENSLAFP00000023698"/>
<dbReference type="CDD" id="cd00096">
    <property type="entry name" value="Ig"/>
    <property type="match status" value="1"/>
</dbReference>
<evidence type="ECO:0000256" key="8">
    <source>
        <dbReference type="ARBA" id="ARBA00023136"/>
    </source>
</evidence>
<keyword evidence="8" id="KW-0472">Membrane</keyword>
<keyword evidence="12" id="KW-0393">Immunoglobulin domain</keyword>
<dbReference type="InterPro" id="IPR056861">
    <property type="entry name" value="HMCN1-like_VWA"/>
</dbReference>
<dbReference type="GO" id="GO:0012505">
    <property type="term" value="C:endomembrane system"/>
    <property type="evidence" value="ECO:0007669"/>
    <property type="project" value="UniProtKB-SubCell"/>
</dbReference>
<dbReference type="CDD" id="cd00198">
    <property type="entry name" value="vWFA"/>
    <property type="match status" value="1"/>
</dbReference>
<dbReference type="FunFam" id="2.60.40.10:FF:001985">
    <property type="entry name" value="Hemicentin 2"/>
    <property type="match status" value="1"/>
</dbReference>
<organism evidence="15 16">
    <name type="scientific">Loxodonta africana</name>
    <name type="common">African elephant</name>
    <dbReference type="NCBI Taxonomy" id="9785"/>
    <lineage>
        <taxon>Eukaryota</taxon>
        <taxon>Metazoa</taxon>
        <taxon>Chordata</taxon>
        <taxon>Craniata</taxon>
        <taxon>Vertebrata</taxon>
        <taxon>Euteleostomi</taxon>
        <taxon>Mammalia</taxon>
        <taxon>Eutheria</taxon>
        <taxon>Afrotheria</taxon>
        <taxon>Proboscidea</taxon>
        <taxon>Elephantidae</taxon>
        <taxon>Loxodonta</taxon>
    </lineage>
</organism>
<evidence type="ECO:0000256" key="11">
    <source>
        <dbReference type="ARBA" id="ARBA00023306"/>
    </source>
</evidence>
<dbReference type="AlphaFoldDB" id="G3U790"/>
<evidence type="ECO:0000313" key="16">
    <source>
        <dbReference type="Proteomes" id="UP000007646"/>
    </source>
</evidence>
<dbReference type="Gene3D" id="3.40.50.410">
    <property type="entry name" value="von Willebrand factor, type A domain"/>
    <property type="match status" value="1"/>
</dbReference>
<dbReference type="GO" id="GO:0005737">
    <property type="term" value="C:cytoplasm"/>
    <property type="evidence" value="ECO:0007669"/>
    <property type="project" value="UniProtKB-SubCell"/>
</dbReference>
<reference evidence="15" key="2">
    <citation type="submission" date="2025-08" db="UniProtKB">
        <authorList>
            <consortium name="Ensembl"/>
        </authorList>
    </citation>
    <scope>IDENTIFICATION</scope>
    <source>
        <strain evidence="15">Isolate ISIS603380</strain>
    </source>
</reference>
<evidence type="ECO:0000256" key="5">
    <source>
        <dbReference type="ARBA" id="ARBA00022692"/>
    </source>
</evidence>
<dbReference type="InterPro" id="IPR013106">
    <property type="entry name" value="Ig_V-set"/>
</dbReference>
<evidence type="ECO:0000256" key="3">
    <source>
        <dbReference type="ARBA" id="ARBA00022490"/>
    </source>
</evidence>
<dbReference type="InterPro" id="IPR056475">
    <property type="entry name" value="GBD_Hemicentin/VWA7"/>
</dbReference>
<reference evidence="15" key="3">
    <citation type="submission" date="2025-09" db="UniProtKB">
        <authorList>
            <consortium name="Ensembl"/>
        </authorList>
    </citation>
    <scope>IDENTIFICATION</scope>
    <source>
        <strain evidence="15">Isolate ISIS603380</strain>
    </source>
</reference>
<evidence type="ECO:0000256" key="9">
    <source>
        <dbReference type="ARBA" id="ARBA00023157"/>
    </source>
</evidence>
<dbReference type="InterPro" id="IPR052280">
    <property type="entry name" value="HEPACAM_domain"/>
</dbReference>
<dbReference type="eggNOG" id="KOG4475">
    <property type="taxonomic scope" value="Eukaryota"/>
</dbReference>
<keyword evidence="4" id="KW-0964">Secreted</keyword>
<dbReference type="FunFam" id="2.60.40.10:FF:002179">
    <property type="entry name" value="Hemicentin 2"/>
    <property type="match status" value="1"/>
</dbReference>
<evidence type="ECO:0000256" key="13">
    <source>
        <dbReference type="ARBA" id="ARBA00046288"/>
    </source>
</evidence>
<evidence type="ECO:0000256" key="6">
    <source>
        <dbReference type="ARBA" id="ARBA00022729"/>
    </source>
</evidence>
<reference evidence="15 16" key="1">
    <citation type="submission" date="2009-06" db="EMBL/GenBank/DDBJ databases">
        <title>The Genome Sequence of Loxodonta africana (African elephant).</title>
        <authorList>
            <person name="Di Palma F."/>
            <person name="Heiman D."/>
            <person name="Young S."/>
            <person name="Johnson J."/>
            <person name="Lander E.S."/>
            <person name="Lindblad-Toh K."/>
        </authorList>
    </citation>
    <scope>NUCLEOTIDE SEQUENCE [LARGE SCALE GENOMIC DNA]</scope>
    <source>
        <strain evidence="15 16">Isolate ISIS603380</strain>
    </source>
</reference>
<dbReference type="SMART" id="SM00408">
    <property type="entry name" value="IGc2"/>
    <property type="match status" value="4"/>
</dbReference>
<keyword evidence="10" id="KW-0325">Glycoprotein</keyword>
<keyword evidence="6" id="KW-0732">Signal</keyword>
<dbReference type="Pfam" id="PF13927">
    <property type="entry name" value="Ig_3"/>
    <property type="match status" value="1"/>
</dbReference>
<dbReference type="InterPro" id="IPR036465">
    <property type="entry name" value="vWFA_dom_sf"/>
</dbReference>
<dbReference type="InParanoid" id="G3U790"/>
<dbReference type="GeneTree" id="ENSGT00940000162328"/>
<dbReference type="Proteomes" id="UP000007646">
    <property type="component" value="Unassembled WGS sequence"/>
</dbReference>
<keyword evidence="7" id="KW-1133">Transmembrane helix</keyword>
<keyword evidence="5" id="KW-0812">Transmembrane</keyword>
<dbReference type="InterPro" id="IPR013783">
    <property type="entry name" value="Ig-like_fold"/>
</dbReference>
<dbReference type="FunFam" id="2.60.40.10:FF:001133">
    <property type="entry name" value="Hemicentin 1"/>
    <property type="match status" value="1"/>
</dbReference>
<feature type="domain" description="Ig-like" evidence="14">
    <location>
        <begin position="661"/>
        <end position="744"/>
    </location>
</feature>
<dbReference type="SMART" id="SM00406">
    <property type="entry name" value="IGv"/>
    <property type="match status" value="2"/>
</dbReference>
<dbReference type="Pfam" id="PF07679">
    <property type="entry name" value="I-set"/>
    <property type="match status" value="2"/>
</dbReference>
<dbReference type="InterPro" id="IPR003599">
    <property type="entry name" value="Ig_sub"/>
</dbReference>
<comment type="subcellular location">
    <subcellularLocation>
        <location evidence="1">Cytoplasm</location>
    </subcellularLocation>
    <subcellularLocation>
        <location evidence="13">Endomembrane system</location>
        <topology evidence="13">Single-pass type I membrane protein</topology>
    </subcellularLocation>
    <subcellularLocation>
        <location evidence="2">Secreted</location>
    </subcellularLocation>
</comment>
<dbReference type="FunFam" id="2.60.40.10:FF:001855">
    <property type="entry name" value="Hemicentin 2"/>
    <property type="match status" value="1"/>
</dbReference>
<evidence type="ECO:0000259" key="14">
    <source>
        <dbReference type="PROSITE" id="PS50835"/>
    </source>
</evidence>
<keyword evidence="3" id="KW-0963">Cytoplasm</keyword>
<dbReference type="HOGENOM" id="CLU_012931_0_0_1"/>
<proteinExistence type="predicted"/>